<dbReference type="InterPro" id="IPR023213">
    <property type="entry name" value="CAT-like_dom_sf"/>
</dbReference>
<feature type="domain" description="Carrier" evidence="4">
    <location>
        <begin position="2770"/>
        <end position="2846"/>
    </location>
</feature>
<name>A0A9P8CFH4_9HELO</name>
<gene>
    <name evidence="5" type="ORF">BJ878DRAFT_440567</name>
</gene>
<dbReference type="GO" id="GO:0031177">
    <property type="term" value="F:phosphopantetheine binding"/>
    <property type="evidence" value="ECO:0007669"/>
    <property type="project" value="InterPro"/>
</dbReference>
<dbReference type="CDD" id="cd19542">
    <property type="entry name" value="CT_NRPS-like"/>
    <property type="match status" value="1"/>
</dbReference>
<dbReference type="FunFam" id="3.40.50.980:FF:000001">
    <property type="entry name" value="Non-ribosomal peptide synthetase"/>
    <property type="match status" value="1"/>
</dbReference>
<feature type="domain" description="Carrier" evidence="4">
    <location>
        <begin position="1684"/>
        <end position="1760"/>
    </location>
</feature>
<evidence type="ECO:0000256" key="3">
    <source>
        <dbReference type="ARBA" id="ARBA00022598"/>
    </source>
</evidence>
<dbReference type="Gene3D" id="1.10.1200.10">
    <property type="entry name" value="ACP-like"/>
    <property type="match status" value="3"/>
</dbReference>
<dbReference type="InterPro" id="IPR006162">
    <property type="entry name" value="Ppantetheine_attach_site"/>
</dbReference>
<dbReference type="Pfam" id="PF00668">
    <property type="entry name" value="Condensation"/>
    <property type="match status" value="3"/>
</dbReference>
<dbReference type="SMART" id="SM00823">
    <property type="entry name" value="PKS_PP"/>
    <property type="match status" value="3"/>
</dbReference>
<dbReference type="PROSITE" id="PS00012">
    <property type="entry name" value="PHOSPHOPANTETHEINE"/>
    <property type="match status" value="1"/>
</dbReference>
<dbReference type="FunFam" id="3.30.559.30:FF:000005">
    <property type="entry name" value="Nonribosomal peptide synthase Pes1"/>
    <property type="match status" value="1"/>
</dbReference>
<dbReference type="InterPro" id="IPR000873">
    <property type="entry name" value="AMP-dep_synth/lig_dom"/>
</dbReference>
<dbReference type="NCBIfam" id="TIGR01733">
    <property type="entry name" value="AA-adenyl-dom"/>
    <property type="match status" value="3"/>
</dbReference>
<dbReference type="GO" id="GO:0016874">
    <property type="term" value="F:ligase activity"/>
    <property type="evidence" value="ECO:0007669"/>
    <property type="project" value="UniProtKB-KW"/>
</dbReference>
<dbReference type="Gene3D" id="3.30.559.10">
    <property type="entry name" value="Chloramphenicol acetyltransferase-like domain"/>
    <property type="match status" value="3"/>
</dbReference>
<reference evidence="5" key="1">
    <citation type="journal article" date="2021" name="IMA Fungus">
        <title>Genomic characterization of three marine fungi, including Emericellopsis atlantica sp. nov. with signatures of a generalist lifestyle and marine biomass degradation.</title>
        <authorList>
            <person name="Hagestad O.C."/>
            <person name="Hou L."/>
            <person name="Andersen J.H."/>
            <person name="Hansen E.H."/>
            <person name="Altermark B."/>
            <person name="Li C."/>
            <person name="Kuhnert E."/>
            <person name="Cox R.J."/>
            <person name="Crous P.W."/>
            <person name="Spatafora J.W."/>
            <person name="Lail K."/>
            <person name="Amirebrahimi M."/>
            <person name="Lipzen A."/>
            <person name="Pangilinan J."/>
            <person name="Andreopoulos W."/>
            <person name="Hayes R.D."/>
            <person name="Ng V."/>
            <person name="Grigoriev I.V."/>
            <person name="Jackson S.A."/>
            <person name="Sutton T.D.S."/>
            <person name="Dobson A.D.W."/>
            <person name="Rama T."/>
        </authorList>
    </citation>
    <scope>NUCLEOTIDE SEQUENCE</scope>
    <source>
        <strain evidence="5">TRa3180A</strain>
    </source>
</reference>
<dbReference type="CDD" id="cd05918">
    <property type="entry name" value="A_NRPS_SidN3_like"/>
    <property type="match status" value="3"/>
</dbReference>
<dbReference type="InterPro" id="IPR010071">
    <property type="entry name" value="AA_adenyl_dom"/>
</dbReference>
<dbReference type="FunFam" id="3.30.300.30:FF:000015">
    <property type="entry name" value="Nonribosomal peptide synthase SidD"/>
    <property type="match status" value="3"/>
</dbReference>
<dbReference type="SUPFAM" id="SSF47336">
    <property type="entry name" value="ACP-like"/>
    <property type="match status" value="3"/>
</dbReference>
<dbReference type="InterPro" id="IPR036736">
    <property type="entry name" value="ACP-like_sf"/>
</dbReference>
<dbReference type="SUPFAM" id="SSF56801">
    <property type="entry name" value="Acetyl-CoA synthetase-like"/>
    <property type="match status" value="3"/>
</dbReference>
<dbReference type="GO" id="GO:0043041">
    <property type="term" value="P:amino acid activation for nonribosomal peptide biosynthetic process"/>
    <property type="evidence" value="ECO:0007669"/>
    <property type="project" value="TreeGrafter"/>
</dbReference>
<organism evidence="5 6">
    <name type="scientific">Calycina marina</name>
    <dbReference type="NCBI Taxonomy" id="1763456"/>
    <lineage>
        <taxon>Eukaryota</taxon>
        <taxon>Fungi</taxon>
        <taxon>Dikarya</taxon>
        <taxon>Ascomycota</taxon>
        <taxon>Pezizomycotina</taxon>
        <taxon>Leotiomycetes</taxon>
        <taxon>Helotiales</taxon>
        <taxon>Pezizellaceae</taxon>
        <taxon>Calycina</taxon>
    </lineage>
</organism>
<comment type="caution">
    <text evidence="5">The sequence shown here is derived from an EMBL/GenBank/DDBJ whole genome shotgun (WGS) entry which is preliminary data.</text>
</comment>
<dbReference type="InterPro" id="IPR020845">
    <property type="entry name" value="AMP-binding_CS"/>
</dbReference>
<dbReference type="OrthoDB" id="416786at2759"/>
<evidence type="ECO:0000256" key="1">
    <source>
        <dbReference type="ARBA" id="ARBA00022450"/>
    </source>
</evidence>
<dbReference type="FunFam" id="3.40.50.12780:FF:000014">
    <property type="entry name" value="Nonribosomal peptide synthetase 1"/>
    <property type="match status" value="3"/>
</dbReference>
<keyword evidence="1" id="KW-0596">Phosphopantetheine</keyword>
<keyword evidence="2" id="KW-0597">Phosphoprotein</keyword>
<proteinExistence type="predicted"/>
<dbReference type="Proteomes" id="UP000887226">
    <property type="component" value="Unassembled WGS sequence"/>
</dbReference>
<dbReference type="InterPro" id="IPR009081">
    <property type="entry name" value="PP-bd_ACP"/>
</dbReference>
<dbReference type="NCBIfam" id="NF003417">
    <property type="entry name" value="PRK04813.1"/>
    <property type="match status" value="3"/>
</dbReference>
<dbReference type="InterPro" id="IPR042099">
    <property type="entry name" value="ANL_N_sf"/>
</dbReference>
<dbReference type="GO" id="GO:0005737">
    <property type="term" value="C:cytoplasm"/>
    <property type="evidence" value="ECO:0007669"/>
    <property type="project" value="TreeGrafter"/>
</dbReference>
<keyword evidence="6" id="KW-1185">Reference proteome</keyword>
<dbReference type="PROSITE" id="PS50075">
    <property type="entry name" value="CARRIER"/>
    <property type="match status" value="3"/>
</dbReference>
<dbReference type="Pfam" id="PF00550">
    <property type="entry name" value="PP-binding"/>
    <property type="match status" value="3"/>
</dbReference>
<dbReference type="InterPro" id="IPR045851">
    <property type="entry name" value="AMP-bd_C_sf"/>
</dbReference>
<evidence type="ECO:0000259" key="4">
    <source>
        <dbReference type="PROSITE" id="PS50075"/>
    </source>
</evidence>
<dbReference type="PROSITE" id="PS00455">
    <property type="entry name" value="AMP_BINDING"/>
    <property type="match status" value="2"/>
</dbReference>
<evidence type="ECO:0000256" key="2">
    <source>
        <dbReference type="ARBA" id="ARBA00022553"/>
    </source>
</evidence>
<dbReference type="InterPro" id="IPR001242">
    <property type="entry name" value="Condensation_dom"/>
</dbReference>
<dbReference type="FunFam" id="3.30.559.30:FF:000003">
    <property type="entry name" value="Nonribosomal peptide synthase SidD"/>
    <property type="match status" value="1"/>
</dbReference>
<evidence type="ECO:0000313" key="5">
    <source>
        <dbReference type="EMBL" id="KAG9244842.1"/>
    </source>
</evidence>
<dbReference type="PANTHER" id="PTHR45527:SF16">
    <property type="entry name" value="NONRIBOSOMAL PEPTIDE SYNTHASE ATNA-RELATED"/>
    <property type="match status" value="1"/>
</dbReference>
<feature type="domain" description="Carrier" evidence="4">
    <location>
        <begin position="602"/>
        <end position="678"/>
    </location>
</feature>
<dbReference type="InterPro" id="IPR020806">
    <property type="entry name" value="PKS_PP-bd"/>
</dbReference>
<evidence type="ECO:0000313" key="6">
    <source>
        <dbReference type="Proteomes" id="UP000887226"/>
    </source>
</evidence>
<dbReference type="Gene3D" id="3.30.559.30">
    <property type="entry name" value="Nonribosomal peptide synthetase, condensation domain"/>
    <property type="match status" value="3"/>
</dbReference>
<dbReference type="FunFam" id="1.10.1200.10:FF:000005">
    <property type="entry name" value="Nonribosomal peptide synthetase 1"/>
    <property type="match status" value="2"/>
</dbReference>
<dbReference type="EMBL" id="MU253880">
    <property type="protein sequence ID" value="KAG9244842.1"/>
    <property type="molecule type" value="Genomic_DNA"/>
</dbReference>
<dbReference type="Gene3D" id="3.40.50.980">
    <property type="match status" value="2"/>
</dbReference>
<dbReference type="SUPFAM" id="SSF52777">
    <property type="entry name" value="CoA-dependent acyltransferases"/>
    <property type="match status" value="6"/>
</dbReference>
<dbReference type="CDD" id="cd19545">
    <property type="entry name" value="FUM14_C_NRPS-like"/>
    <property type="match status" value="2"/>
</dbReference>
<dbReference type="Gene3D" id="3.40.50.12780">
    <property type="entry name" value="N-terminal domain of ligase-like"/>
    <property type="match status" value="2"/>
</dbReference>
<dbReference type="GO" id="GO:0044550">
    <property type="term" value="P:secondary metabolite biosynthetic process"/>
    <property type="evidence" value="ECO:0007669"/>
    <property type="project" value="TreeGrafter"/>
</dbReference>
<accession>A0A9P8CFH4</accession>
<dbReference type="Gene3D" id="3.30.300.30">
    <property type="match status" value="3"/>
</dbReference>
<keyword evidence="3" id="KW-0436">Ligase</keyword>
<dbReference type="PANTHER" id="PTHR45527">
    <property type="entry name" value="NONRIBOSOMAL PEPTIDE SYNTHETASE"/>
    <property type="match status" value="1"/>
</dbReference>
<dbReference type="Pfam" id="PF00501">
    <property type="entry name" value="AMP-binding"/>
    <property type="match status" value="3"/>
</dbReference>
<dbReference type="Gene3D" id="2.30.38.10">
    <property type="entry name" value="Luciferase, Domain 3"/>
    <property type="match status" value="1"/>
</dbReference>
<protein>
    <recommendedName>
        <fullName evidence="4">Carrier domain-containing protein</fullName>
    </recommendedName>
</protein>
<sequence length="3361" mass="369859">MFLQYSSTLLSQEMASNIAATLSKIIHQILERTSSPLRQLDILSDNDREHICGWNSRSPEPTTPFLHELVAERAAMHPDTPAIFSWDGELTYGELDSMANRFAHYLVSLGVGPEVPVIICFPKTLWTVVTMLAILKSGGTFVPLDPAAPVQRQNSIIKALGATLAVMDPTLATQFDGRIQRVITDLPALIKSLPSLRRKPCASITESTAAYVMFSSGSTGEPKGITIHHGAATASIPALGRELGLTPNDRVLQFAAWTFDVCLGDVFPPLVIGASVCIPSDEERVSDLSGAINRLRVTYATLTPTIAGLLTPDKVPGLKTLVLGGEAATQDNYSTWTRHVNLYNAFGPTETVVWNLATGIIKPSGSPANVGSGMNAIFWIVDPQNNDLLVPIGSVGELVIEGPVVGRGYLNDPVKTAAAFIEHPPWSRKLQINVPYNARAYRTGDLARYNADGTAQFMGRKDAQVKLHGQRMDLAGIEHQIKLQLSKGSQVVVDLVKRKSSKVLGAFICLPNQVKASGIRDETLVPMNDELHSLINNLASELQKILPKYMVPGLFLIPKQMPTTPSLKTDRKRLLAAANNLDDKTFSSYTVQERRNHGPTSTPTGNVSLRLRSLWAEALAMSPDSISGNDSLFELGGDSLTAMKLVSRAREEGLCFSVTDVFKHPLLDDLAAVATAMDAPVSSKVAPYSLLIENAASGSIKAKAVLDCRAGVMDIYPCTSLQESFMATTIKDPGAYVNRYVFSLPPSINLDRFKNAWALVVDNLPILRTRIIQADCGTLYQIVTDDKISWKSTIEVARYLEEDLRIPTGLGDSLSRYAIVQNKLGQPVKFIWTVHHSLYDGWCFDTLLDLVSTAYEKGSVPQTIEFNRFMRYIQDIDLTASDKYWKDRLLGANQPTFPAPLKTFQTPANESTGIAFPLATQSRANITLATILRAAWAMIVARYSDSDDVVFGVTSIGRNADVPGIDMIVGPTITSIPVRVKLSRDQTIASFLADVQAEAIDSIPFEQVPMRKIKSASADAALSCEFQNLLVIQSDDMETSNNSLGMKVIETAEEMLHPYSLVLECSMTSKGINLRTQHDTNVISTAQIERLLYQFKHVVQQLDAYAVDQTIRSVNLMSPEDHSQLSKWNKVLPASANVCAHHLIQDQVLLQPNAPAISAWDASFTYKELDNASSKLARHLISIGVGPEVLVALCFEKSAWAVVAMLAVMKSGGAFVPLDPSHPMSRKQEIVGQANAKIILASLGHSAQDWGALKVVTVDSSWISKVNDQFLFEVDIDVSPDNILYVLFTSGSSGQPKGFIIEHAAFISSALSQGKATFMSSESRIFQFSSYSFDVSILEIVTGLIFGGCICIASADATKDITKAIDDMQVTWACVTPSVMRLVQPDKVPTLQTLVLGGEAVSTSDVAAWSEKVNLVLGYGPSEVSVAATTTDPLTLTSDPDNFGTPGASLCWVVDANDYHTLAPLGTTGEIMIEGPILARGYLNDPVKTAAAFITDIPQWLKNAAALRPASWIPSKKPLRLYRTGDLGKMNPDGSINFVSRKDRQVKVRGQRVELSEVEHHLSTFPEMRHFVVEFPKQGPFMKKLVVVMSLHEISICSDGESQLRIASGNVKERATTSAENICNALAEIVPSYMVPTVRIVVEDMPYTPSGKINRVRVKNWLNTLDDKTYRQVIDHDEEMSVEEPANDLEQSLRRIWATSLQMDEGQVSLNKSFFQLAGDSILAMRVMALARDDGINVGVQDILRCRNIPELALRIDPEVKRPSSDFRLASPTAAKLDDLIKVKLPSIGKGFEDVEDMYPCSALQQGILISQLQNAGAGLYEDWAVFEVVPQRPGSKVSASQLEKAWQAVVARHGILRAILAQDITKYGVFGQLVLSNYHADTSIVRCNNYDEWRASRTTALDYSKFQPPHRLTICTIPDGRVFCEIETNHAINDGESSSIMIRDFALAYDDLLPKTPAPRYSSFISFIQQQSAPSEVYWKSYLAGLSPCHFPTLVDTTEASRELLVSQIKTTVPISSLMQFCRSNGTSLSALFQLIWALVLRTYTGSDDVCFGFINSGRDTPIDGIQDVVGPLLSVLTSRVAFAKEDTASQILNKLQSDFFDSLPYQHFGMSEIQRTLGIPGEALFNSGMSFRKSATEQPKESISFKPVDEVGRTEYDVTIVVDVTEEGVDLFLCHWTSRLSAGHATNVIGTFDALLSTVIQNPTRKIGDLKLLSHRDMKQIAKWNTEEPELVQECIHTAFEQQVDIRPRAPAVCSWDGQLTYRGLDILAGKLAQHLRSRGVGPEVIVPLCFEKSVYVLISMVAVLKAGGVIAVLDPANPVARLHEIAFQVQAKLVLTSSANTDKFASVVELTLTVDQEFLDMLPPCRKPVETPVTPDNAAYIISTSGSSGKPKIVVIPHAAFCSGAKGQAIASNIGPDSRILQFASYSFDVSIMETFTSLMYGACVCMPSENSRSTQIVELINEMKITWAFLTPSVIKTISPAEIPDLKTLILGGEALHQSNLEIWSEKLHLLNGYGPSECSVAATANTATTCYTSPANIGRAIGGRCWIVDSQDHNELVPVGVIGELLIQGPILARGYLGDIEKTAAAFISKPTWSKDVKYNRYYKTGDLCRYSSSGDIMFVGRKDTQVKVRGQRLELGEVEHNLSLCPQISHAAVFAPKQGPFKGQLIAALSLSDLESSVNNSYGVLELVSGDEKMIASSQIAEATESMNKTLPNYMIPTSWAVLKKIPLLPSGKLDRTALRVWLDNLDSATHRQILELEQDTDDTTLSQTEKKIQAIWSTVLNTPAETIGSRTNFFSIGGNSITAMQVVARCRLEGVTVGIQDILRLKTVAQLAAFVDAAGGFAVDMEPMAPELEVIPPFSLFPVDYKSEDSLYPSIDDVAAMCHISADQIEDMFPCGPWQDECMAMTAKQPKIYIARNVFSLPTTLDIERFKSVWERLAAKHPVLRTRIIPCDASKPLQVIVKEKITWNRGTSLEKYMKKDEQISMTYGGRLLRYGLIDQGTDERLFVLTSHHAIYDRWTIKTILTEVDQMYKDKSTVEPVPFQRFIKYVETRDLDKSAAYWEEQLGGNTPTTFPSLPFPSYQPHPNEQLQLKVAFKRAPQSNTLISNLLRAAWAITLAEATKSDDVVFIASINSRGIPVRDIDDIVGPTLTVEPIRVKINPSQSVPAYLDSIQTQAMDMIPFEQTGLTEMRRLGLSDKHLFLVQPLPGEDDMCEILGEPVGTGFLKDFDPFALVMECSVADEGVFLEARYDGVVFSYEQMQSVLERFATVMTFIAKEDESKRLRDIYQHEVAEVEKQVKRDSQLILNGTLGKKDLEDTIDLWYLKQPMIQTRSYAESDEEISSLESTSERIALY</sequence>